<gene>
    <name evidence="7" type="ORF">SAMN05192568_100178</name>
</gene>
<dbReference type="STRING" id="582667.SAMN05192568_100178"/>
<dbReference type="InterPro" id="IPR004923">
    <property type="entry name" value="FTR1/Fip1/EfeU"/>
</dbReference>
<dbReference type="Proteomes" id="UP000199048">
    <property type="component" value="Unassembled WGS sequence"/>
</dbReference>
<accession>A0A1I4F3U2</accession>
<protein>
    <submittedName>
        <fullName evidence="7">High-affinity iron transporter</fullName>
    </submittedName>
</protein>
<feature type="transmembrane region" description="Helical" evidence="6">
    <location>
        <begin position="66"/>
        <end position="83"/>
    </location>
</feature>
<sequence>MIGAFIIAFREVIEAGLIISIVLAATRGIPGRMRWVLLGVAGGLVGAGLVALFAETISDAFEGSGQDILNAAVLIVAVLLLIWHNTWMSKHGKELAGELRAAGEAVRSGEREAAALSIVVGAAILREGAELVLFLYGLVASGTSGADIQFGAFAGIGAGILLSAVTYFGLASIPSRYVFSITSALIIFLAAGLASQAAQFLANAGVVDVLGQTLWNSSGVIAENSWPGRVLHALVGYTDRPTALQGLVYVGTIAVMVGLMQWSAADKRRSVRTA</sequence>
<dbReference type="PANTHER" id="PTHR31632">
    <property type="entry name" value="IRON TRANSPORTER FTH1"/>
    <property type="match status" value="1"/>
</dbReference>
<evidence type="ECO:0000256" key="1">
    <source>
        <dbReference type="ARBA" id="ARBA00004141"/>
    </source>
</evidence>
<organism evidence="7 8">
    <name type="scientific">Methylobacterium pseudosasicola</name>
    <dbReference type="NCBI Taxonomy" id="582667"/>
    <lineage>
        <taxon>Bacteria</taxon>
        <taxon>Pseudomonadati</taxon>
        <taxon>Pseudomonadota</taxon>
        <taxon>Alphaproteobacteria</taxon>
        <taxon>Hyphomicrobiales</taxon>
        <taxon>Methylobacteriaceae</taxon>
        <taxon>Methylobacterium</taxon>
    </lineage>
</organism>
<dbReference type="GO" id="GO:0033573">
    <property type="term" value="C:high-affinity iron permease complex"/>
    <property type="evidence" value="ECO:0007669"/>
    <property type="project" value="InterPro"/>
</dbReference>
<comment type="similarity">
    <text evidence="2">Belongs to the oxidase-dependent Fe transporter (OFeT) (TC 9.A.10.1) family.</text>
</comment>
<feature type="transmembrane region" description="Helical" evidence="6">
    <location>
        <begin position="148"/>
        <end position="170"/>
    </location>
</feature>
<dbReference type="AlphaFoldDB" id="A0A1I4F3U2"/>
<dbReference type="PANTHER" id="PTHR31632:SF2">
    <property type="entry name" value="PLASMA MEMBRANE IRON PERMEASE"/>
    <property type="match status" value="1"/>
</dbReference>
<evidence type="ECO:0000313" key="7">
    <source>
        <dbReference type="EMBL" id="SFL12645.1"/>
    </source>
</evidence>
<feature type="transmembrane region" description="Helical" evidence="6">
    <location>
        <begin position="113"/>
        <end position="136"/>
    </location>
</feature>
<reference evidence="8" key="1">
    <citation type="submission" date="2016-10" db="EMBL/GenBank/DDBJ databases">
        <authorList>
            <person name="Varghese N."/>
            <person name="Submissions S."/>
        </authorList>
    </citation>
    <scope>NUCLEOTIDE SEQUENCE [LARGE SCALE GENOMIC DNA]</scope>
    <source>
        <strain evidence="8">BL36</strain>
    </source>
</reference>
<evidence type="ECO:0000256" key="6">
    <source>
        <dbReference type="SAM" id="Phobius"/>
    </source>
</evidence>
<evidence type="ECO:0000256" key="5">
    <source>
        <dbReference type="ARBA" id="ARBA00023136"/>
    </source>
</evidence>
<keyword evidence="8" id="KW-1185">Reference proteome</keyword>
<dbReference type="RefSeq" id="WP_092036126.1">
    <property type="nucleotide sequence ID" value="NZ_FOTK01000001.1"/>
</dbReference>
<feature type="transmembrane region" description="Helical" evidence="6">
    <location>
        <begin position="177"/>
        <end position="198"/>
    </location>
</feature>
<feature type="transmembrane region" description="Helical" evidence="6">
    <location>
        <begin position="246"/>
        <end position="265"/>
    </location>
</feature>
<dbReference type="EMBL" id="FOTK01000001">
    <property type="protein sequence ID" value="SFL12645.1"/>
    <property type="molecule type" value="Genomic_DNA"/>
</dbReference>
<evidence type="ECO:0000256" key="4">
    <source>
        <dbReference type="ARBA" id="ARBA00022989"/>
    </source>
</evidence>
<dbReference type="OrthoDB" id="7260758at2"/>
<keyword evidence="3 6" id="KW-0812">Transmembrane</keyword>
<dbReference type="Pfam" id="PF03239">
    <property type="entry name" value="FTR1"/>
    <property type="match status" value="1"/>
</dbReference>
<evidence type="ECO:0000313" key="8">
    <source>
        <dbReference type="Proteomes" id="UP000199048"/>
    </source>
</evidence>
<evidence type="ECO:0000256" key="3">
    <source>
        <dbReference type="ARBA" id="ARBA00022692"/>
    </source>
</evidence>
<keyword evidence="5 6" id="KW-0472">Membrane</keyword>
<keyword evidence="4 6" id="KW-1133">Transmembrane helix</keyword>
<feature type="transmembrane region" description="Helical" evidence="6">
    <location>
        <begin position="35"/>
        <end position="54"/>
    </location>
</feature>
<evidence type="ECO:0000256" key="2">
    <source>
        <dbReference type="ARBA" id="ARBA00008333"/>
    </source>
</evidence>
<proteinExistence type="inferred from homology"/>
<name>A0A1I4F3U2_9HYPH</name>
<comment type="subcellular location">
    <subcellularLocation>
        <location evidence="1">Membrane</location>
        <topology evidence="1">Multi-pass membrane protein</topology>
    </subcellularLocation>
</comment>
<dbReference type="GO" id="GO:0015093">
    <property type="term" value="F:ferrous iron transmembrane transporter activity"/>
    <property type="evidence" value="ECO:0007669"/>
    <property type="project" value="TreeGrafter"/>
</dbReference>